<accession>A0A8G1RCE1</accession>
<dbReference type="EMBL" id="KZ825054">
    <property type="protein sequence ID" value="RAH63092.1"/>
    <property type="molecule type" value="Genomic_DNA"/>
</dbReference>
<sequence length="80" mass="8777">MYPVCTATVFPYLQNPGVGLVAFLLLSSATGEGIKSSILKLIELIGDLPHYSGYLCILVKIFNWSTPTSIEHYVTINKLC</sequence>
<name>A0A8G1RCE1_9EURO</name>
<gene>
    <name evidence="1" type="ORF">BO85DRAFT_17937</name>
</gene>
<organism evidence="1 2">
    <name type="scientific">Aspergillus piperis CBS 112811</name>
    <dbReference type="NCBI Taxonomy" id="1448313"/>
    <lineage>
        <taxon>Eukaryota</taxon>
        <taxon>Fungi</taxon>
        <taxon>Dikarya</taxon>
        <taxon>Ascomycota</taxon>
        <taxon>Pezizomycotina</taxon>
        <taxon>Eurotiomycetes</taxon>
        <taxon>Eurotiomycetidae</taxon>
        <taxon>Eurotiales</taxon>
        <taxon>Aspergillaceae</taxon>
        <taxon>Aspergillus</taxon>
        <taxon>Aspergillus subgen. Circumdati</taxon>
    </lineage>
</organism>
<protein>
    <submittedName>
        <fullName evidence="1">Uncharacterized protein</fullName>
    </submittedName>
</protein>
<evidence type="ECO:0000313" key="1">
    <source>
        <dbReference type="EMBL" id="RAH63092.1"/>
    </source>
</evidence>
<reference evidence="1 2" key="1">
    <citation type="submission" date="2018-02" db="EMBL/GenBank/DDBJ databases">
        <title>The genomes of Aspergillus section Nigri reveals drivers in fungal speciation.</title>
        <authorList>
            <consortium name="DOE Joint Genome Institute"/>
            <person name="Vesth T.C."/>
            <person name="Nybo J."/>
            <person name="Theobald S."/>
            <person name="Brandl J."/>
            <person name="Frisvad J.C."/>
            <person name="Nielsen K.F."/>
            <person name="Lyhne E.K."/>
            <person name="Kogle M.E."/>
            <person name="Kuo A."/>
            <person name="Riley R."/>
            <person name="Clum A."/>
            <person name="Nolan M."/>
            <person name="Lipzen A."/>
            <person name="Salamov A."/>
            <person name="Henrissat B."/>
            <person name="Wiebenga A."/>
            <person name="De vries R.P."/>
            <person name="Grigoriev I.V."/>
            <person name="Mortensen U.H."/>
            <person name="Andersen M.R."/>
            <person name="Baker S.E."/>
        </authorList>
    </citation>
    <scope>NUCLEOTIDE SEQUENCE [LARGE SCALE GENOMIC DNA]</scope>
    <source>
        <strain evidence="1 2">CBS 112811</strain>
    </source>
</reference>
<dbReference type="RefSeq" id="XP_025521014.1">
    <property type="nucleotide sequence ID" value="XM_025654343.1"/>
</dbReference>
<dbReference type="GeneID" id="37157745"/>
<proteinExistence type="predicted"/>
<evidence type="ECO:0000313" key="2">
    <source>
        <dbReference type="Proteomes" id="UP000249526"/>
    </source>
</evidence>
<dbReference type="Proteomes" id="UP000249526">
    <property type="component" value="Unassembled WGS sequence"/>
</dbReference>
<keyword evidence="2" id="KW-1185">Reference proteome</keyword>
<dbReference type="AlphaFoldDB" id="A0A8G1RCE1"/>